<sequence>MRSFSLVGLPSSLLLLIAAHVNAEHPAAIRKMPPNAGEKLLPDDLSFSSDVFVTPLSPREELVAARMADDPLFYNASLPYRPPFAEHFDSTNHGWEHLRRAAEVLHILETRQSCPTNMNSCENIGSPNKCCMSNEVCVRVEDQRVGNVACCPSGASCGGAVGVCPSGTTSCDARLSGGCCIPGYFCQGVGCVPSPPPAPSTSPTQTATNGGGGGGNGSGGGGGVGGGNGGGSGGTTVRETVTTTTVSTTTLADGRTTTVHVTIIITVNPGTTPTTTENPDGNPTTISDLPTSGASGAVPPFRPTSINPGEGGGPPVTSAYCPTGFYACLARAGGGCCQTGRDCATTSCPPTPSVTIISNGVTVVVPATDIPEPQATETCASGWFLCGEEAGPVPGCCPSGYECGIASCTSVSPDHTGEIQKHFPNAGSKAAAPLAILVVSFIFTLL</sequence>
<dbReference type="HOGENOM" id="CLU_044725_0_0_1"/>
<protein>
    <recommendedName>
        <fullName evidence="5">GPI anchored protein</fullName>
    </recommendedName>
</protein>
<dbReference type="eggNOG" id="ENOG502S5QM">
    <property type="taxonomic scope" value="Eukaryota"/>
</dbReference>
<dbReference type="PANTHER" id="PTHR39599:SF2">
    <property type="entry name" value="ANCHORED PROTEIN, PUTATIVE (AFU_ORTHOLOGUE AFUA_1G09650)-RELATED"/>
    <property type="match status" value="1"/>
</dbReference>
<evidence type="ECO:0000313" key="3">
    <source>
        <dbReference type="EMBL" id="KDN60135.1"/>
    </source>
</evidence>
<comment type="caution">
    <text evidence="3">The sequence shown here is derived from an EMBL/GenBank/DDBJ whole genome shotgun (WGS) entry which is preliminary data.</text>
</comment>
<keyword evidence="2" id="KW-0732">Signal</keyword>
<feature type="compositionally biased region" description="Gly residues" evidence="1">
    <location>
        <begin position="209"/>
        <end position="234"/>
    </location>
</feature>
<dbReference type="STRING" id="1173701.A0A066X2A1"/>
<keyword evidence="4" id="KW-1185">Reference proteome</keyword>
<feature type="region of interest" description="Disordered" evidence="1">
    <location>
        <begin position="268"/>
        <end position="292"/>
    </location>
</feature>
<evidence type="ECO:0000256" key="2">
    <source>
        <dbReference type="SAM" id="SignalP"/>
    </source>
</evidence>
<accession>A0A066X2A1</accession>
<dbReference type="OrthoDB" id="2426396at2759"/>
<feature type="chain" id="PRO_5001629678" description="GPI anchored protein" evidence="2">
    <location>
        <begin position="24"/>
        <end position="446"/>
    </location>
</feature>
<dbReference type="AlphaFoldDB" id="A0A066X2A1"/>
<dbReference type="EMBL" id="JMSE01001547">
    <property type="protein sequence ID" value="KDN60135.1"/>
    <property type="molecule type" value="Genomic_DNA"/>
</dbReference>
<feature type="compositionally biased region" description="Low complexity" evidence="1">
    <location>
        <begin position="268"/>
        <end position="285"/>
    </location>
</feature>
<dbReference type="Proteomes" id="UP000027238">
    <property type="component" value="Unassembled WGS sequence"/>
</dbReference>
<evidence type="ECO:0000256" key="1">
    <source>
        <dbReference type="SAM" id="MobiDB-lite"/>
    </source>
</evidence>
<gene>
    <name evidence="3" type="ORF">CSUB01_02794</name>
</gene>
<dbReference type="PANTHER" id="PTHR39599">
    <property type="entry name" value="GPI-ANCHORED PROTEIN (EUROFUNG)-RELATED-RELATED"/>
    <property type="match status" value="1"/>
</dbReference>
<feature type="region of interest" description="Disordered" evidence="1">
    <location>
        <begin position="195"/>
        <end position="237"/>
    </location>
</feature>
<name>A0A066X2A1_COLSU</name>
<evidence type="ECO:0008006" key="5">
    <source>
        <dbReference type="Google" id="ProtNLM"/>
    </source>
</evidence>
<feature type="signal peptide" evidence="2">
    <location>
        <begin position="1"/>
        <end position="23"/>
    </location>
</feature>
<dbReference type="OMA" id="YVCSAYY"/>
<proteinExistence type="predicted"/>
<evidence type="ECO:0000313" key="4">
    <source>
        <dbReference type="Proteomes" id="UP000027238"/>
    </source>
</evidence>
<reference evidence="4" key="1">
    <citation type="journal article" date="2014" name="Genome Announc.">
        <title>Draft genome sequence of Colletotrichum sublineola, a destructive pathogen of cultivated sorghum.</title>
        <authorList>
            <person name="Baroncelli R."/>
            <person name="Sanz-Martin J.M."/>
            <person name="Rech G.E."/>
            <person name="Sukno S.A."/>
            <person name="Thon M.R."/>
        </authorList>
    </citation>
    <scope>NUCLEOTIDE SEQUENCE [LARGE SCALE GENOMIC DNA]</scope>
    <source>
        <strain evidence="4">TX430BB</strain>
    </source>
</reference>
<organism evidence="3 4">
    <name type="scientific">Colletotrichum sublineola</name>
    <name type="common">Sorghum anthracnose fungus</name>
    <dbReference type="NCBI Taxonomy" id="1173701"/>
    <lineage>
        <taxon>Eukaryota</taxon>
        <taxon>Fungi</taxon>
        <taxon>Dikarya</taxon>
        <taxon>Ascomycota</taxon>
        <taxon>Pezizomycotina</taxon>
        <taxon>Sordariomycetes</taxon>
        <taxon>Hypocreomycetidae</taxon>
        <taxon>Glomerellales</taxon>
        <taxon>Glomerellaceae</taxon>
        <taxon>Colletotrichum</taxon>
        <taxon>Colletotrichum graminicola species complex</taxon>
    </lineage>
</organism>